<sequence>MEETSASVLRTVREALERKARKWLQEEVERKAIKILPRPFSAERSLISLLKEIKFETVVFTMEVSNDRSQESRNQG</sequence>
<proteinExistence type="predicted"/>
<comment type="caution">
    <text evidence="1">The sequence shown here is derived from an EMBL/GenBank/DDBJ whole genome shotgun (WGS) entry which is preliminary data.</text>
</comment>
<name>A0A0F9JBS6_9ZZZZ</name>
<evidence type="ECO:0000313" key="1">
    <source>
        <dbReference type="EMBL" id="KKM58614.1"/>
    </source>
</evidence>
<reference evidence="1" key="1">
    <citation type="journal article" date="2015" name="Nature">
        <title>Complex archaea that bridge the gap between prokaryotes and eukaryotes.</title>
        <authorList>
            <person name="Spang A."/>
            <person name="Saw J.H."/>
            <person name="Jorgensen S.L."/>
            <person name="Zaremba-Niedzwiedzka K."/>
            <person name="Martijn J."/>
            <person name="Lind A.E."/>
            <person name="van Eijk R."/>
            <person name="Schleper C."/>
            <person name="Guy L."/>
            <person name="Ettema T.J."/>
        </authorList>
    </citation>
    <scope>NUCLEOTIDE SEQUENCE</scope>
</reference>
<dbReference type="AlphaFoldDB" id="A0A0F9JBS6"/>
<dbReference type="EMBL" id="LAZR01011813">
    <property type="protein sequence ID" value="KKM58614.1"/>
    <property type="molecule type" value="Genomic_DNA"/>
</dbReference>
<gene>
    <name evidence="1" type="ORF">LCGC14_1548980</name>
</gene>
<organism evidence="1">
    <name type="scientific">marine sediment metagenome</name>
    <dbReference type="NCBI Taxonomy" id="412755"/>
    <lineage>
        <taxon>unclassified sequences</taxon>
        <taxon>metagenomes</taxon>
        <taxon>ecological metagenomes</taxon>
    </lineage>
</organism>
<accession>A0A0F9JBS6</accession>
<protein>
    <submittedName>
        <fullName evidence="1">Uncharacterized protein</fullName>
    </submittedName>
</protein>